<reference evidence="12 13" key="1">
    <citation type="submission" date="2019-08" db="EMBL/GenBank/DDBJ databases">
        <title>Genome of Phaeodactylibacter luteus.</title>
        <authorList>
            <person name="Bowman J.P."/>
        </authorList>
    </citation>
    <scope>NUCLEOTIDE SEQUENCE [LARGE SCALE GENOMIC DNA]</scope>
    <source>
        <strain evidence="12 13">KCTC 42180</strain>
    </source>
</reference>
<evidence type="ECO:0000256" key="7">
    <source>
        <dbReference type="ARBA" id="ARBA00022989"/>
    </source>
</evidence>
<comment type="function">
    <text evidence="9">This protein specifically catalyzes the removal of signal peptides from prolipoproteins.</text>
</comment>
<feature type="compositionally biased region" description="Basic and acidic residues" evidence="11">
    <location>
        <begin position="217"/>
        <end position="228"/>
    </location>
</feature>
<feature type="active site" evidence="9">
    <location>
        <position position="183"/>
    </location>
</feature>
<keyword evidence="5 9" id="KW-0064">Aspartyl protease</keyword>
<evidence type="ECO:0000313" key="13">
    <source>
        <dbReference type="Proteomes" id="UP000321580"/>
    </source>
</evidence>
<evidence type="ECO:0000256" key="2">
    <source>
        <dbReference type="ARBA" id="ARBA00022475"/>
    </source>
</evidence>
<keyword evidence="7 9" id="KW-1133">Transmembrane helix</keyword>
<evidence type="ECO:0000256" key="10">
    <source>
        <dbReference type="RuleBase" id="RU004181"/>
    </source>
</evidence>
<keyword evidence="4 9" id="KW-0812">Transmembrane</keyword>
<evidence type="ECO:0000256" key="5">
    <source>
        <dbReference type="ARBA" id="ARBA00022750"/>
    </source>
</evidence>
<dbReference type="GO" id="GO:0004190">
    <property type="term" value="F:aspartic-type endopeptidase activity"/>
    <property type="evidence" value="ECO:0007669"/>
    <property type="project" value="UniProtKB-UniRule"/>
</dbReference>
<dbReference type="OrthoDB" id="9810259at2"/>
<comment type="caution">
    <text evidence="9">Lacks conserved residue(s) required for the propagation of feature annotation.</text>
</comment>
<dbReference type="UniPathway" id="UPA00665"/>
<feature type="transmembrane region" description="Helical" evidence="9">
    <location>
        <begin position="178"/>
        <end position="196"/>
    </location>
</feature>
<protein>
    <recommendedName>
        <fullName evidence="9">Lipoprotein signal peptidase</fullName>
        <ecNumber evidence="9">3.4.23.36</ecNumber>
    </recommendedName>
    <alternativeName>
        <fullName evidence="9">Prolipoprotein signal peptidase</fullName>
    </alternativeName>
    <alternativeName>
        <fullName evidence="9">Signal peptidase II</fullName>
        <shortName evidence="9">SPase II</shortName>
    </alternativeName>
</protein>
<dbReference type="GO" id="GO:0005886">
    <property type="term" value="C:plasma membrane"/>
    <property type="evidence" value="ECO:0007669"/>
    <property type="project" value="UniProtKB-SubCell"/>
</dbReference>
<dbReference type="Pfam" id="PF01252">
    <property type="entry name" value="Peptidase_A8"/>
    <property type="match status" value="1"/>
</dbReference>
<feature type="transmembrane region" description="Helical" evidence="9">
    <location>
        <begin position="62"/>
        <end position="83"/>
    </location>
</feature>
<comment type="caution">
    <text evidence="12">The sequence shown here is derived from an EMBL/GenBank/DDBJ whole genome shotgun (WGS) entry which is preliminary data.</text>
</comment>
<dbReference type="PANTHER" id="PTHR33695">
    <property type="entry name" value="LIPOPROTEIN SIGNAL PEPTIDASE"/>
    <property type="match status" value="1"/>
</dbReference>
<keyword evidence="6 9" id="KW-0378">Hydrolase</keyword>
<sequence>MKKSLLITFIVLAVLVADQALKIWVKTHMEYGEEFSLLGLDWALIHFVENNGMAFGMTLGGAYGKLALSVFRIIAVAFLIYYLRTLIRGGVSSGVLIGFALILAGAMGNILDSAFYGIIFSESPYHGGLAELFPEGGGYSSFLHGKVVDMFYFPLVNTYLPDWVPIWGGEHIMFFKPVFNIADAAISTGVIYILLFQRSFFHQEDQQVEVAPTAAAGREEDIGREENRPGQGVPANPEP</sequence>
<dbReference type="InterPro" id="IPR001872">
    <property type="entry name" value="Peptidase_A8"/>
</dbReference>
<dbReference type="AlphaFoldDB" id="A0A5C6RLN3"/>
<evidence type="ECO:0000256" key="11">
    <source>
        <dbReference type="SAM" id="MobiDB-lite"/>
    </source>
</evidence>
<dbReference type="PANTHER" id="PTHR33695:SF1">
    <property type="entry name" value="LIPOPROTEIN SIGNAL PEPTIDASE"/>
    <property type="match status" value="1"/>
</dbReference>
<evidence type="ECO:0000256" key="1">
    <source>
        <dbReference type="ARBA" id="ARBA00006139"/>
    </source>
</evidence>
<dbReference type="Proteomes" id="UP000321580">
    <property type="component" value="Unassembled WGS sequence"/>
</dbReference>
<keyword evidence="3 9" id="KW-0645">Protease</keyword>
<comment type="catalytic activity">
    <reaction evidence="9">
        <text>Release of signal peptides from bacterial membrane prolipoproteins. Hydrolyzes -Xaa-Yaa-Zaa-|-(S,diacylglyceryl)Cys-, in which Xaa is hydrophobic (preferably Leu), and Yaa (Ala or Ser) and Zaa (Gly or Ala) have small, neutral side chains.</text>
        <dbReference type="EC" id="3.4.23.36"/>
    </reaction>
</comment>
<comment type="subcellular location">
    <subcellularLocation>
        <location evidence="9">Cell membrane</location>
        <topology evidence="9">Multi-pass membrane protein</topology>
    </subcellularLocation>
</comment>
<keyword evidence="12" id="KW-0449">Lipoprotein</keyword>
<evidence type="ECO:0000256" key="8">
    <source>
        <dbReference type="ARBA" id="ARBA00023136"/>
    </source>
</evidence>
<evidence type="ECO:0000313" key="12">
    <source>
        <dbReference type="EMBL" id="TXB63301.1"/>
    </source>
</evidence>
<evidence type="ECO:0000256" key="4">
    <source>
        <dbReference type="ARBA" id="ARBA00022692"/>
    </source>
</evidence>
<dbReference type="NCBIfam" id="NF011369">
    <property type="entry name" value="PRK14788.1"/>
    <property type="match status" value="1"/>
</dbReference>
<accession>A0A5C6RLN3</accession>
<feature type="region of interest" description="Disordered" evidence="11">
    <location>
        <begin position="211"/>
        <end position="239"/>
    </location>
</feature>
<keyword evidence="13" id="KW-1185">Reference proteome</keyword>
<comment type="pathway">
    <text evidence="9">Protein modification; lipoprotein biosynthesis (signal peptide cleavage).</text>
</comment>
<keyword evidence="8 9" id="KW-0472">Membrane</keyword>
<feature type="transmembrane region" description="Helical" evidence="9">
    <location>
        <begin position="95"/>
        <end position="119"/>
    </location>
</feature>
<name>A0A5C6RLN3_9BACT</name>
<keyword evidence="2 9" id="KW-1003">Cell membrane</keyword>
<organism evidence="12 13">
    <name type="scientific">Phaeodactylibacter luteus</name>
    <dbReference type="NCBI Taxonomy" id="1564516"/>
    <lineage>
        <taxon>Bacteria</taxon>
        <taxon>Pseudomonadati</taxon>
        <taxon>Bacteroidota</taxon>
        <taxon>Saprospiria</taxon>
        <taxon>Saprospirales</taxon>
        <taxon>Haliscomenobacteraceae</taxon>
        <taxon>Phaeodactylibacter</taxon>
    </lineage>
</organism>
<evidence type="ECO:0000256" key="9">
    <source>
        <dbReference type="HAMAP-Rule" id="MF_00161"/>
    </source>
</evidence>
<dbReference type="GO" id="GO:0006508">
    <property type="term" value="P:proteolysis"/>
    <property type="evidence" value="ECO:0007669"/>
    <property type="project" value="UniProtKB-KW"/>
</dbReference>
<dbReference type="HAMAP" id="MF_00161">
    <property type="entry name" value="LspA"/>
    <property type="match status" value="1"/>
</dbReference>
<dbReference type="EMBL" id="VOOR01000017">
    <property type="protein sequence ID" value="TXB63301.1"/>
    <property type="molecule type" value="Genomic_DNA"/>
</dbReference>
<gene>
    <name evidence="9" type="primary">lspA</name>
    <name evidence="12" type="ORF">FRY97_09995</name>
</gene>
<dbReference type="RefSeq" id="WP_147167373.1">
    <property type="nucleotide sequence ID" value="NZ_VOOR01000017.1"/>
</dbReference>
<dbReference type="EC" id="3.4.23.36" evidence="9"/>
<comment type="similarity">
    <text evidence="1 9 10">Belongs to the peptidase A8 family.</text>
</comment>
<dbReference type="PRINTS" id="PR00781">
    <property type="entry name" value="LIPOSIGPTASE"/>
</dbReference>
<feature type="active site" evidence="9">
    <location>
        <position position="149"/>
    </location>
</feature>
<proteinExistence type="inferred from homology"/>
<evidence type="ECO:0000256" key="6">
    <source>
        <dbReference type="ARBA" id="ARBA00022801"/>
    </source>
</evidence>
<evidence type="ECO:0000256" key="3">
    <source>
        <dbReference type="ARBA" id="ARBA00022670"/>
    </source>
</evidence>